<evidence type="ECO:0000313" key="9">
    <source>
        <dbReference type="Proteomes" id="UP000228987"/>
    </source>
</evidence>
<dbReference type="EMBL" id="NVWI01000005">
    <property type="protein sequence ID" value="PCJ41501.1"/>
    <property type="molecule type" value="Genomic_DNA"/>
</dbReference>
<keyword evidence="4 8" id="KW-0032">Aminotransferase</keyword>
<keyword evidence="5 8" id="KW-0808">Transferase</keyword>
<dbReference type="PANTHER" id="PTHR11879:SF22">
    <property type="entry name" value="ASPARTATE AMINOTRANSFERASE, MITOCHONDRIAL"/>
    <property type="match status" value="1"/>
</dbReference>
<dbReference type="Proteomes" id="UP000228987">
    <property type="component" value="Unassembled WGS sequence"/>
</dbReference>
<dbReference type="InterPro" id="IPR015424">
    <property type="entry name" value="PyrdxlP-dep_Trfase"/>
</dbReference>
<dbReference type="Gene3D" id="3.90.1150.10">
    <property type="entry name" value="Aspartate Aminotransferase, domain 1"/>
    <property type="match status" value="1"/>
</dbReference>
<gene>
    <name evidence="8" type="ORF">COA71_08050</name>
</gene>
<comment type="caution">
    <text evidence="8">The sequence shown here is derived from an EMBL/GenBank/DDBJ whole genome shotgun (WGS) entry which is preliminary data.</text>
</comment>
<dbReference type="InterPro" id="IPR015421">
    <property type="entry name" value="PyrdxlP-dep_Trfase_major"/>
</dbReference>
<evidence type="ECO:0000256" key="1">
    <source>
        <dbReference type="ARBA" id="ARBA00001933"/>
    </source>
</evidence>
<evidence type="ECO:0000256" key="3">
    <source>
        <dbReference type="ARBA" id="ARBA00011738"/>
    </source>
</evidence>
<dbReference type="InterPro" id="IPR015422">
    <property type="entry name" value="PyrdxlP-dep_Trfase_small"/>
</dbReference>
<dbReference type="InterPro" id="IPR000796">
    <property type="entry name" value="Asp_trans"/>
</dbReference>
<evidence type="ECO:0000313" key="8">
    <source>
        <dbReference type="EMBL" id="PCJ41501.1"/>
    </source>
</evidence>
<protein>
    <submittedName>
        <fullName evidence="8">Aromatic amino acid aminotransferase</fullName>
    </submittedName>
</protein>
<keyword evidence="6" id="KW-0663">Pyridoxal phosphate</keyword>
<dbReference type="AlphaFoldDB" id="A0A2A5CDB2"/>
<dbReference type="PRINTS" id="PR00799">
    <property type="entry name" value="TRANSAMINASE"/>
</dbReference>
<dbReference type="GO" id="GO:0033585">
    <property type="term" value="P:L-phenylalanine biosynthetic process from chorismate via phenylpyruvate"/>
    <property type="evidence" value="ECO:0007669"/>
    <property type="project" value="TreeGrafter"/>
</dbReference>
<comment type="cofactor">
    <cofactor evidence="1">
        <name>pyridoxal 5'-phosphate</name>
        <dbReference type="ChEBI" id="CHEBI:597326"/>
    </cofactor>
</comment>
<dbReference type="Gene3D" id="3.40.640.10">
    <property type="entry name" value="Type I PLP-dependent aspartate aminotransferase-like (Major domain)"/>
    <property type="match status" value="1"/>
</dbReference>
<accession>A0A2A5CDB2</accession>
<comment type="subunit">
    <text evidence="3">Homodimer.</text>
</comment>
<dbReference type="GO" id="GO:0004069">
    <property type="term" value="F:L-aspartate:2-oxoglutarate aminotransferase activity"/>
    <property type="evidence" value="ECO:0007669"/>
    <property type="project" value="TreeGrafter"/>
</dbReference>
<feature type="domain" description="Aminotransferase class I/classII large" evidence="7">
    <location>
        <begin position="27"/>
        <end position="392"/>
    </location>
</feature>
<evidence type="ECO:0000256" key="2">
    <source>
        <dbReference type="ARBA" id="ARBA00007441"/>
    </source>
</evidence>
<dbReference type="Pfam" id="PF00155">
    <property type="entry name" value="Aminotran_1_2"/>
    <property type="match status" value="1"/>
</dbReference>
<evidence type="ECO:0000256" key="5">
    <source>
        <dbReference type="ARBA" id="ARBA00022679"/>
    </source>
</evidence>
<dbReference type="GO" id="GO:0005829">
    <property type="term" value="C:cytosol"/>
    <property type="evidence" value="ECO:0007669"/>
    <property type="project" value="TreeGrafter"/>
</dbReference>
<evidence type="ECO:0000259" key="7">
    <source>
        <dbReference type="Pfam" id="PF00155"/>
    </source>
</evidence>
<proteinExistence type="inferred from homology"/>
<sequence>MFQSIERRPPDPILGLSATFKKDTNPNKIDLGVGVYKDESGNTPVVSAIKKAEQKLWQTEDSKSYIAQAGPEGFTRQMAAMILGEDSAVLNDKRACSILAPGGSGALRLAAEFVSANFPNTRTWISAPTWANHVPLLSSAGLDLVEYPYYNYDKHEIDIDQMMDTLKQATVGDLVLIHGCCHNPCGGDLSKEQWQAFAEAAEKQGFTPFVDLAYQGLGDGLEEDVYGVRLLTEKLPEVIIASSCSKNFGLYRERTGTVTLVGESADQVSASASQIVSTARQIYSMPPSHGAAMVEIVLSDPALKAEWITELTGMRERINGLRSQLAAKLKAVGVEQDFSFIEREKGMFSFLGLSPEQVQTLIDDYSIYMVKSSRINVAGISSSNIDYLTQSLAKVL</sequence>
<dbReference type="InterPro" id="IPR004839">
    <property type="entry name" value="Aminotransferase_I/II_large"/>
</dbReference>
<evidence type="ECO:0000256" key="6">
    <source>
        <dbReference type="ARBA" id="ARBA00022898"/>
    </source>
</evidence>
<evidence type="ECO:0000256" key="4">
    <source>
        <dbReference type="ARBA" id="ARBA00022576"/>
    </source>
</evidence>
<dbReference type="NCBIfam" id="NF006719">
    <property type="entry name" value="PRK09257.1"/>
    <property type="match status" value="1"/>
</dbReference>
<dbReference type="GO" id="GO:0042802">
    <property type="term" value="F:identical protein binding"/>
    <property type="evidence" value="ECO:0007669"/>
    <property type="project" value="TreeGrafter"/>
</dbReference>
<comment type="similarity">
    <text evidence="2">Belongs to the class-I pyridoxal-phosphate-dependent aminotransferase family.</text>
</comment>
<organism evidence="8 9">
    <name type="scientific">SAR86 cluster bacterium</name>
    <dbReference type="NCBI Taxonomy" id="2030880"/>
    <lineage>
        <taxon>Bacteria</taxon>
        <taxon>Pseudomonadati</taxon>
        <taxon>Pseudomonadota</taxon>
        <taxon>Gammaproteobacteria</taxon>
        <taxon>SAR86 cluster</taxon>
    </lineage>
</organism>
<dbReference type="GO" id="GO:0004838">
    <property type="term" value="F:L-tyrosine-2-oxoglutarate transaminase activity"/>
    <property type="evidence" value="ECO:0007669"/>
    <property type="project" value="TreeGrafter"/>
</dbReference>
<dbReference type="CDD" id="cd00609">
    <property type="entry name" value="AAT_like"/>
    <property type="match status" value="1"/>
</dbReference>
<dbReference type="PANTHER" id="PTHR11879">
    <property type="entry name" value="ASPARTATE AMINOTRANSFERASE"/>
    <property type="match status" value="1"/>
</dbReference>
<dbReference type="SUPFAM" id="SSF53383">
    <property type="entry name" value="PLP-dependent transferases"/>
    <property type="match status" value="1"/>
</dbReference>
<name>A0A2A5CDB2_9GAMM</name>
<reference evidence="9" key="1">
    <citation type="submission" date="2017-08" db="EMBL/GenBank/DDBJ databases">
        <title>A dynamic microbial community with high functional redundancy inhabits the cold, oxic subseafloor aquifer.</title>
        <authorList>
            <person name="Tully B.J."/>
            <person name="Wheat C.G."/>
            <person name="Glazer B.T."/>
            <person name="Huber J.A."/>
        </authorList>
    </citation>
    <scope>NUCLEOTIDE SEQUENCE [LARGE SCALE GENOMIC DNA]</scope>
</reference>
<dbReference type="GO" id="GO:0030170">
    <property type="term" value="F:pyridoxal phosphate binding"/>
    <property type="evidence" value="ECO:0007669"/>
    <property type="project" value="InterPro"/>
</dbReference>